<dbReference type="Proteomes" id="UP001430953">
    <property type="component" value="Unassembled WGS sequence"/>
</dbReference>
<dbReference type="GO" id="GO:0032979">
    <property type="term" value="P:protein insertion into mitochondrial inner membrane from matrix"/>
    <property type="evidence" value="ECO:0007669"/>
    <property type="project" value="TreeGrafter"/>
</dbReference>
<sequence length="249" mass="27983">MLVPTIRRSVSCNLRRVAACVIYRNKIRTKITWHCNEANLLSISPRNITVCRVYSTDSDSESPAALPMLVAGADAFSPSLWTPFCLLYLSLTTLPYIDKEFLISDALAGAKYATTVISKALANKDFDSLEGLVAENMIEVLRAKIESLSPYQRSLIAVREEDITLHFLCNVEAKTTGEESYIEIKTICHYIPNKAEQKEILDSITSFSDLSKLKELLICNYVFTRKYVNNVGGPWIATFINHYSVNVLQ</sequence>
<gene>
    <name evidence="1" type="ORF">PUN28_001527</name>
</gene>
<name>A0AAW2H5E9_9HYME</name>
<accession>A0AAW2H5E9</accession>
<dbReference type="GO" id="GO:0043022">
    <property type="term" value="F:ribosome binding"/>
    <property type="evidence" value="ECO:0007669"/>
    <property type="project" value="TreeGrafter"/>
</dbReference>
<comment type="caution">
    <text evidence="1">The sequence shown here is derived from an EMBL/GenBank/DDBJ whole genome shotgun (WGS) entry which is preliminary data.</text>
</comment>
<dbReference type="PANTHER" id="PTHR13333:SF5">
    <property type="entry name" value="M-AAA PROTEASE-INTERACTING PROTEIN 1, MITOCHONDRIAL"/>
    <property type="match status" value="1"/>
</dbReference>
<evidence type="ECO:0000313" key="2">
    <source>
        <dbReference type="Proteomes" id="UP001430953"/>
    </source>
</evidence>
<dbReference type="GO" id="GO:0005743">
    <property type="term" value="C:mitochondrial inner membrane"/>
    <property type="evidence" value="ECO:0007669"/>
    <property type="project" value="TreeGrafter"/>
</dbReference>
<evidence type="ECO:0000313" key="1">
    <source>
        <dbReference type="EMBL" id="KAL0134813.1"/>
    </source>
</evidence>
<keyword evidence="2" id="KW-1185">Reference proteome</keyword>
<dbReference type="PANTHER" id="PTHR13333">
    <property type="entry name" value="M-AAA PROTEASE-INTERACTING PROTEIN 1, MITOCHONDRIAL"/>
    <property type="match status" value="1"/>
</dbReference>
<organism evidence="1 2">
    <name type="scientific">Cardiocondyla obscurior</name>
    <dbReference type="NCBI Taxonomy" id="286306"/>
    <lineage>
        <taxon>Eukaryota</taxon>
        <taxon>Metazoa</taxon>
        <taxon>Ecdysozoa</taxon>
        <taxon>Arthropoda</taxon>
        <taxon>Hexapoda</taxon>
        <taxon>Insecta</taxon>
        <taxon>Pterygota</taxon>
        <taxon>Neoptera</taxon>
        <taxon>Endopterygota</taxon>
        <taxon>Hymenoptera</taxon>
        <taxon>Apocrita</taxon>
        <taxon>Aculeata</taxon>
        <taxon>Formicoidea</taxon>
        <taxon>Formicidae</taxon>
        <taxon>Myrmicinae</taxon>
        <taxon>Cardiocondyla</taxon>
    </lineage>
</organism>
<proteinExistence type="predicted"/>
<dbReference type="AlphaFoldDB" id="A0AAW2H5E9"/>
<protein>
    <submittedName>
        <fullName evidence="1">Uncharacterized protein</fullName>
    </submittedName>
</protein>
<dbReference type="EMBL" id="JADYXP020000001">
    <property type="protein sequence ID" value="KAL0134813.1"/>
    <property type="molecule type" value="Genomic_DNA"/>
</dbReference>
<reference evidence="1 2" key="1">
    <citation type="submission" date="2023-03" db="EMBL/GenBank/DDBJ databases">
        <title>High recombination rates correlate with genetic variation in Cardiocondyla obscurior ants.</title>
        <authorList>
            <person name="Errbii M."/>
        </authorList>
    </citation>
    <scope>NUCLEOTIDE SEQUENCE [LARGE SCALE GENOMIC DNA]</scope>
    <source>
        <strain evidence="1">Alpha-2009</strain>
        <tissue evidence="1">Whole body</tissue>
    </source>
</reference>